<dbReference type="GO" id="GO:0016567">
    <property type="term" value="P:protein ubiquitination"/>
    <property type="evidence" value="ECO:0000318"/>
    <property type="project" value="GO_Central"/>
</dbReference>
<dbReference type="STRING" id="3880.G7IZH1"/>
<reference evidence="2 4" key="2">
    <citation type="journal article" date="2014" name="BMC Genomics">
        <title>An improved genome release (version Mt4.0) for the model legume Medicago truncatula.</title>
        <authorList>
            <person name="Tang H."/>
            <person name="Krishnakumar V."/>
            <person name="Bidwell S."/>
            <person name="Rosen B."/>
            <person name="Chan A."/>
            <person name="Zhou S."/>
            <person name="Gentzbittel L."/>
            <person name="Childs K.L."/>
            <person name="Yandell M."/>
            <person name="Gundlach H."/>
            <person name="Mayer K.F."/>
            <person name="Schwartz D.C."/>
            <person name="Town C.D."/>
        </authorList>
    </citation>
    <scope>GENOME REANNOTATION</scope>
    <source>
        <strain evidence="3 4">cv. Jemalong A17</strain>
    </source>
</reference>
<evidence type="ECO:0000313" key="3">
    <source>
        <dbReference type="EnsemblPlants" id="AES69415"/>
    </source>
</evidence>
<dbReference type="HOGENOM" id="CLU_370231_0_0_1"/>
<keyword evidence="4" id="KW-1185">Reference proteome</keyword>
<evidence type="ECO:0000313" key="2">
    <source>
        <dbReference type="EMBL" id="AES69415.1"/>
    </source>
</evidence>
<dbReference type="EMBL" id="CM001219">
    <property type="protein sequence ID" value="AES69415.1"/>
    <property type="molecule type" value="Genomic_DNA"/>
</dbReference>
<dbReference type="Gene3D" id="1.20.1280.50">
    <property type="match status" value="1"/>
</dbReference>
<dbReference type="Pfam" id="PF00646">
    <property type="entry name" value="F-box"/>
    <property type="match status" value="2"/>
</dbReference>
<evidence type="ECO:0000313" key="4">
    <source>
        <dbReference type="Proteomes" id="UP000002051"/>
    </source>
</evidence>
<name>G7IZH1_MEDTR</name>
<dbReference type="InterPro" id="IPR005174">
    <property type="entry name" value="KIB1-4_b-propeller"/>
</dbReference>
<gene>
    <name evidence="2" type="ordered locus">MTR_3g029650</name>
</gene>
<evidence type="ECO:0000259" key="1">
    <source>
        <dbReference type="SMART" id="SM00256"/>
    </source>
</evidence>
<reference evidence="3" key="3">
    <citation type="submission" date="2015-04" db="UniProtKB">
        <authorList>
            <consortium name="EnsemblPlants"/>
        </authorList>
    </citation>
    <scope>IDENTIFICATION</scope>
    <source>
        <strain evidence="3">cv. Jemalong A17</strain>
    </source>
</reference>
<reference evidence="2 4" key="1">
    <citation type="journal article" date="2011" name="Nature">
        <title>The Medicago genome provides insight into the evolution of rhizobial symbioses.</title>
        <authorList>
            <person name="Young N.D."/>
            <person name="Debelle F."/>
            <person name="Oldroyd G.E."/>
            <person name="Geurts R."/>
            <person name="Cannon S.B."/>
            <person name="Udvardi M.K."/>
            <person name="Benedito V.A."/>
            <person name="Mayer K.F."/>
            <person name="Gouzy J."/>
            <person name="Schoof H."/>
            <person name="Van de Peer Y."/>
            <person name="Proost S."/>
            <person name="Cook D.R."/>
            <person name="Meyers B.C."/>
            <person name="Spannagl M."/>
            <person name="Cheung F."/>
            <person name="De Mita S."/>
            <person name="Krishnakumar V."/>
            <person name="Gundlach H."/>
            <person name="Zhou S."/>
            <person name="Mudge J."/>
            <person name="Bharti A.K."/>
            <person name="Murray J.D."/>
            <person name="Naoumkina M.A."/>
            <person name="Rosen B."/>
            <person name="Silverstein K.A."/>
            <person name="Tang H."/>
            <person name="Rombauts S."/>
            <person name="Zhao P.X."/>
            <person name="Zhou P."/>
            <person name="Barbe V."/>
            <person name="Bardou P."/>
            <person name="Bechner M."/>
            <person name="Bellec A."/>
            <person name="Berger A."/>
            <person name="Berges H."/>
            <person name="Bidwell S."/>
            <person name="Bisseling T."/>
            <person name="Choisne N."/>
            <person name="Couloux A."/>
            <person name="Denny R."/>
            <person name="Deshpande S."/>
            <person name="Dai X."/>
            <person name="Doyle J.J."/>
            <person name="Dudez A.M."/>
            <person name="Farmer A.D."/>
            <person name="Fouteau S."/>
            <person name="Franken C."/>
            <person name="Gibelin C."/>
            <person name="Gish J."/>
            <person name="Goldstein S."/>
            <person name="Gonzalez A.J."/>
            <person name="Green P.J."/>
            <person name="Hallab A."/>
            <person name="Hartog M."/>
            <person name="Hua A."/>
            <person name="Humphray S.J."/>
            <person name="Jeong D.H."/>
            <person name="Jing Y."/>
            <person name="Jocker A."/>
            <person name="Kenton S.M."/>
            <person name="Kim D.J."/>
            <person name="Klee K."/>
            <person name="Lai H."/>
            <person name="Lang C."/>
            <person name="Lin S."/>
            <person name="Macmil S.L."/>
            <person name="Magdelenat G."/>
            <person name="Matthews L."/>
            <person name="McCorrison J."/>
            <person name="Monaghan E.L."/>
            <person name="Mun J.H."/>
            <person name="Najar F.Z."/>
            <person name="Nicholson C."/>
            <person name="Noirot C."/>
            <person name="O'Bleness M."/>
            <person name="Paule C.R."/>
            <person name="Poulain J."/>
            <person name="Prion F."/>
            <person name="Qin B."/>
            <person name="Qu C."/>
            <person name="Retzel E.F."/>
            <person name="Riddle C."/>
            <person name="Sallet E."/>
            <person name="Samain S."/>
            <person name="Samson N."/>
            <person name="Sanders I."/>
            <person name="Saurat O."/>
            <person name="Scarpelli C."/>
            <person name="Schiex T."/>
            <person name="Segurens B."/>
            <person name="Severin A.J."/>
            <person name="Sherrier D.J."/>
            <person name="Shi R."/>
            <person name="Sims S."/>
            <person name="Singer S.R."/>
            <person name="Sinharoy S."/>
            <person name="Sterck L."/>
            <person name="Viollet A."/>
            <person name="Wang B.B."/>
            <person name="Wang K."/>
            <person name="Wang M."/>
            <person name="Wang X."/>
            <person name="Warfsmann J."/>
            <person name="Weissenbach J."/>
            <person name="White D.D."/>
            <person name="White J.D."/>
            <person name="Wiley G.B."/>
            <person name="Wincker P."/>
            <person name="Xing Y."/>
            <person name="Yang L."/>
            <person name="Yao Z."/>
            <person name="Ying F."/>
            <person name="Zhai J."/>
            <person name="Zhou L."/>
            <person name="Zuber A."/>
            <person name="Denarie J."/>
            <person name="Dixon R.A."/>
            <person name="May G.D."/>
            <person name="Schwartz D.C."/>
            <person name="Rogers J."/>
            <person name="Quetier F."/>
            <person name="Town C.D."/>
            <person name="Roe B.A."/>
        </authorList>
    </citation>
    <scope>NUCLEOTIDE SEQUENCE [LARGE SCALE GENOMIC DNA]</scope>
    <source>
        <strain evidence="2">A17</strain>
        <strain evidence="3 4">cv. Jemalong A17</strain>
    </source>
</reference>
<dbReference type="SMART" id="SM00256">
    <property type="entry name" value="FBOX"/>
    <property type="match status" value="2"/>
</dbReference>
<dbReference type="PaxDb" id="3880-AES69415"/>
<feature type="domain" description="F-box" evidence="1">
    <location>
        <begin position="9"/>
        <end position="48"/>
    </location>
</feature>
<proteinExistence type="predicted"/>
<dbReference type="SUPFAM" id="SSF81383">
    <property type="entry name" value="F-box domain"/>
    <property type="match status" value="1"/>
</dbReference>
<sequence length="752" mass="86488">MADADWSELPKDLLNLISQRLDNELDLIRFRSVCSNWHSSSIPNHHNILPFKFPLLKFSNTYSIDIDSINNKDNTSFCYLFKNIIFLIKPKQQQQEQTLRPWLIRIIQNSFGNTQLHHPLSVTDSCDPFHFPHVLDLNKFSLLHLGCMFTIAILTLHGKNPIVLGKFTFSPQPALLKFSNENWKVIPDMSIKFGDICLFKGRLYVVDKNGQTVMVGPDNSNVHLVIEPLVGGGDKKFLVEREGELLLVDIYECFCFEFPGPDAIRVDVFKLDEMEKKWVKLTTLGDSVLFLGNECSFSASASDLCVPRGNCVVFTYGGDFLYFRKMWCGNCVFHMDQGRLSPLSDCPEYFTLFWPPPEWIVKSSSSSMAEANWSQLPKDLLTLISQRIDTEIDLIRFRSICSNWRSSSIPNHHNILPFKFPLLKCEDNSIKYNDNEIIDSINNTDSLFCYLSKQEKQTLIPRRPWLIRFTQNSHGKTKLFHPLIKYPRPQQEETLAHPRVFDFNKLSVLHLGTDFILDKVNFTSRNRHGIYMLPKTVLAVTCHGKDPLILGSLGYCSYRPLLFRDRDEHWKPIPKMSSLYGDTCVFKGQLYAVHQSGQTVTIGPDSSVELAAQPLGHDSPGGNKMLVESEGRLLLLGIEESSNYFSIDFFELDEKKKKWVRLMDFDEKEKKWVKLRNFGDRVFFIGRGCSFSASASDLCIQKGNCAIFIDESVLHNNNMVRGKRVFHLDQDRLSRGSKYLNLFLPPEWILKI</sequence>
<organism evidence="2 4">
    <name type="scientific">Medicago truncatula</name>
    <name type="common">Barrel medic</name>
    <name type="synonym">Medicago tribuloides</name>
    <dbReference type="NCBI Taxonomy" id="3880"/>
    <lineage>
        <taxon>Eukaryota</taxon>
        <taxon>Viridiplantae</taxon>
        <taxon>Streptophyta</taxon>
        <taxon>Embryophyta</taxon>
        <taxon>Tracheophyta</taxon>
        <taxon>Spermatophyta</taxon>
        <taxon>Magnoliopsida</taxon>
        <taxon>eudicotyledons</taxon>
        <taxon>Gunneridae</taxon>
        <taxon>Pentapetalae</taxon>
        <taxon>rosids</taxon>
        <taxon>fabids</taxon>
        <taxon>Fabales</taxon>
        <taxon>Fabaceae</taxon>
        <taxon>Papilionoideae</taxon>
        <taxon>50 kb inversion clade</taxon>
        <taxon>NPAAA clade</taxon>
        <taxon>Hologalegina</taxon>
        <taxon>IRL clade</taxon>
        <taxon>Trifolieae</taxon>
        <taxon>Medicago</taxon>
    </lineage>
</organism>
<accession>G7IZH1</accession>
<feature type="domain" description="F-box" evidence="1">
    <location>
        <begin position="376"/>
        <end position="415"/>
    </location>
</feature>
<dbReference type="InterPro" id="IPR001810">
    <property type="entry name" value="F-box_dom"/>
</dbReference>
<dbReference type="eggNOG" id="ENOG502QW71">
    <property type="taxonomic scope" value="Eukaryota"/>
</dbReference>
<dbReference type="InterPro" id="IPR036047">
    <property type="entry name" value="F-box-like_dom_sf"/>
</dbReference>
<dbReference type="ExpressionAtlas" id="G7IZH1">
    <property type="expression patterns" value="differential"/>
</dbReference>
<dbReference type="PANTHER" id="PTHR47123:SF15">
    <property type="entry name" value="F-BOX PROTEIN SKIP23"/>
    <property type="match status" value="1"/>
</dbReference>
<dbReference type="Pfam" id="PF03478">
    <property type="entry name" value="Beta-prop_KIB1-4"/>
    <property type="match status" value="2"/>
</dbReference>
<dbReference type="Proteomes" id="UP000002051">
    <property type="component" value="Chromosome 3"/>
</dbReference>
<protein>
    <submittedName>
        <fullName evidence="2">F-box SKIP23-like protein</fullName>
    </submittedName>
</protein>
<dbReference type="OMA" id="KGFKFCF"/>
<dbReference type="EnsemblPlants" id="AES69415">
    <property type="protein sequence ID" value="AES69415"/>
    <property type="gene ID" value="MTR_3g029650"/>
</dbReference>
<dbReference type="InterPro" id="IPR051304">
    <property type="entry name" value="SCF_F-box_domain"/>
</dbReference>
<dbReference type="PANTHER" id="PTHR47123">
    <property type="entry name" value="F-BOX PROTEIN SKIP23"/>
    <property type="match status" value="1"/>
</dbReference>
<dbReference type="AlphaFoldDB" id="G7IZH1"/>